<proteinExistence type="predicted"/>
<evidence type="ECO:0000313" key="2">
    <source>
        <dbReference type="Proteomes" id="UP000034098"/>
    </source>
</evidence>
<accession>A0A0M2H2B3</accession>
<protein>
    <submittedName>
        <fullName evidence="1">Uncharacterized protein</fullName>
    </submittedName>
</protein>
<evidence type="ECO:0000313" key="1">
    <source>
        <dbReference type="EMBL" id="KJL40369.1"/>
    </source>
</evidence>
<organism evidence="1 2">
    <name type="scientific">Microbacterium trichothecenolyticum</name>
    <name type="common">Aureobacterium trichothecenolyticum</name>
    <dbReference type="NCBI Taxonomy" id="69370"/>
    <lineage>
        <taxon>Bacteria</taxon>
        <taxon>Bacillati</taxon>
        <taxon>Actinomycetota</taxon>
        <taxon>Actinomycetes</taxon>
        <taxon>Micrococcales</taxon>
        <taxon>Microbacteriaceae</taxon>
        <taxon>Microbacterium</taxon>
    </lineage>
</organism>
<dbReference type="EMBL" id="JYJA01000040">
    <property type="protein sequence ID" value="KJL40369.1"/>
    <property type="molecule type" value="Genomic_DNA"/>
</dbReference>
<sequence length="63" mass="7061">MTRMPLPDAEALLRDLLTRTAAAHGRFESEELGGVYDEAWPEWYAAFMAQALATDGYVIERAD</sequence>
<keyword evidence="2" id="KW-1185">Reference proteome</keyword>
<name>A0A0M2H2B3_MICTR</name>
<dbReference type="PATRIC" id="fig|69370.6.peg.3765"/>
<gene>
    <name evidence="1" type="ORF">RS82_03698</name>
</gene>
<reference evidence="1 2" key="1">
    <citation type="submission" date="2015-02" db="EMBL/GenBank/DDBJ databases">
        <title>Draft genome sequences of ten Microbacterium spp. with emphasis on heavy metal contaminated environments.</title>
        <authorList>
            <person name="Corretto E."/>
        </authorList>
    </citation>
    <scope>NUCLEOTIDE SEQUENCE [LARGE SCALE GENOMIC DNA]</scope>
    <source>
        <strain evidence="1 2">DSM 8608</strain>
    </source>
</reference>
<dbReference type="AlphaFoldDB" id="A0A0M2H2B3"/>
<comment type="caution">
    <text evidence="1">The sequence shown here is derived from an EMBL/GenBank/DDBJ whole genome shotgun (WGS) entry which is preliminary data.</text>
</comment>
<dbReference type="Proteomes" id="UP000034098">
    <property type="component" value="Unassembled WGS sequence"/>
</dbReference>